<name>A0A8J5I7C5_ZINOF</name>
<dbReference type="PANTHER" id="PTHR45296">
    <property type="entry name" value="TRANSDUCIN/WD40 REPEAT-LIKE SUPERFAMILY PROTEIN"/>
    <property type="match status" value="1"/>
</dbReference>
<keyword evidence="1" id="KW-0853">WD repeat</keyword>
<evidence type="ECO:0000256" key="2">
    <source>
        <dbReference type="SAM" id="MobiDB-lite"/>
    </source>
</evidence>
<dbReference type="PROSITE" id="PS50082">
    <property type="entry name" value="WD_REPEATS_2"/>
    <property type="match status" value="1"/>
</dbReference>
<accession>A0A8J5I7C5</accession>
<dbReference type="PROSITE" id="PS50294">
    <property type="entry name" value="WD_REPEATS_REGION"/>
    <property type="match status" value="1"/>
</dbReference>
<dbReference type="Proteomes" id="UP000734854">
    <property type="component" value="Unassembled WGS sequence"/>
</dbReference>
<feature type="repeat" description="WD" evidence="1">
    <location>
        <begin position="546"/>
        <end position="581"/>
    </location>
</feature>
<dbReference type="InterPro" id="IPR001680">
    <property type="entry name" value="WD40_rpt"/>
</dbReference>
<sequence>MSASKTKAVRIRGGYYYAKSSRSTVRFKRNPISMNDPFISYSRTDISNDYIFIGILGSSNSSSCGRSAASSSLTSLDVIFDGLADSSTKTVSTVPIFDKSQMKTSPMITDEKVCIYEGHRLFKQDWSSVWKFFAPCRDPSLLPRQCRIATGTQRLEKLRHSSRCAPTDKKKRCCTTLLELEPFPFILMVTIRVLQNRRKVRESKVAVQFNGTICARPKSNAHTVRNLKSRSYFSHRKLQELAPEAKGGGCLNYGAMATPPVKPRRLKGHNGTVTCCIASRFRPGVIASSGEDSCICWFDLRCKDALFTIDLGMESISCLCFKTGNEDILYASLGTKVMCFDIKMASSWKPLETYSFNKEEINQISFSMKSDFLAAGDDSGEVKIIDTVHQSLYKTLRSVHTSVSFICSSVQFIPWKPWTAITGGLDMKLAIWDFSKGRPYNVIDYGMTEPDSSISTGNAGQCFNPAFVHSIAIPEVDITCGPNKVCAVARGDGVIDVIDLEASLATLKSKSSSLAKSAQRSKRGEAQSSNTHADYQNKSTQLDFSSGGHTASVSCVSFSLFGERGKFLLSGGNDASVKLWDWSKCFSPEQSSCNNYLSLSINLKKKVKDLCPQGNLPLFSIMAIAINWLCTTPTDSENLVVCDTTKVVKIYTVA</sequence>
<organism evidence="3 4">
    <name type="scientific">Zingiber officinale</name>
    <name type="common">Ginger</name>
    <name type="synonym">Amomum zingiber</name>
    <dbReference type="NCBI Taxonomy" id="94328"/>
    <lineage>
        <taxon>Eukaryota</taxon>
        <taxon>Viridiplantae</taxon>
        <taxon>Streptophyta</taxon>
        <taxon>Embryophyta</taxon>
        <taxon>Tracheophyta</taxon>
        <taxon>Spermatophyta</taxon>
        <taxon>Magnoliopsida</taxon>
        <taxon>Liliopsida</taxon>
        <taxon>Zingiberales</taxon>
        <taxon>Zingiberaceae</taxon>
        <taxon>Zingiber</taxon>
    </lineage>
</organism>
<dbReference type="EMBL" id="JACMSC010000001">
    <property type="protein sequence ID" value="KAG6538851.1"/>
    <property type="molecule type" value="Genomic_DNA"/>
</dbReference>
<evidence type="ECO:0000256" key="1">
    <source>
        <dbReference type="PROSITE-ProRule" id="PRU00221"/>
    </source>
</evidence>
<dbReference type="InterPro" id="IPR036322">
    <property type="entry name" value="WD40_repeat_dom_sf"/>
</dbReference>
<evidence type="ECO:0008006" key="5">
    <source>
        <dbReference type="Google" id="ProtNLM"/>
    </source>
</evidence>
<dbReference type="InterPro" id="IPR015943">
    <property type="entry name" value="WD40/YVTN_repeat-like_dom_sf"/>
</dbReference>
<feature type="region of interest" description="Disordered" evidence="2">
    <location>
        <begin position="515"/>
        <end position="534"/>
    </location>
</feature>
<dbReference type="Gene3D" id="2.130.10.10">
    <property type="entry name" value="YVTN repeat-like/Quinoprotein amine dehydrogenase"/>
    <property type="match status" value="2"/>
</dbReference>
<comment type="caution">
    <text evidence="3">The sequence shown here is derived from an EMBL/GenBank/DDBJ whole genome shotgun (WGS) entry which is preliminary data.</text>
</comment>
<gene>
    <name evidence="3" type="ORF">ZIOFF_004002</name>
</gene>
<evidence type="ECO:0000313" key="3">
    <source>
        <dbReference type="EMBL" id="KAG6538851.1"/>
    </source>
</evidence>
<dbReference type="PANTHER" id="PTHR45296:SF1">
    <property type="entry name" value="TRANSDUCIN_WD40 REPEAT-LIKE SUPERFAMILY PROTEIN"/>
    <property type="match status" value="1"/>
</dbReference>
<evidence type="ECO:0000313" key="4">
    <source>
        <dbReference type="Proteomes" id="UP000734854"/>
    </source>
</evidence>
<keyword evidence="4" id="KW-1185">Reference proteome</keyword>
<dbReference type="Pfam" id="PF00400">
    <property type="entry name" value="WD40"/>
    <property type="match status" value="3"/>
</dbReference>
<dbReference type="SUPFAM" id="SSF50978">
    <property type="entry name" value="WD40 repeat-like"/>
    <property type="match status" value="1"/>
</dbReference>
<dbReference type="SMART" id="SM00320">
    <property type="entry name" value="WD40"/>
    <property type="match status" value="4"/>
</dbReference>
<reference evidence="3 4" key="1">
    <citation type="submission" date="2020-08" db="EMBL/GenBank/DDBJ databases">
        <title>Plant Genome Project.</title>
        <authorList>
            <person name="Zhang R.-G."/>
        </authorList>
    </citation>
    <scope>NUCLEOTIDE SEQUENCE [LARGE SCALE GENOMIC DNA]</scope>
    <source>
        <tissue evidence="3">Rhizome</tissue>
    </source>
</reference>
<dbReference type="AlphaFoldDB" id="A0A8J5I7C5"/>
<protein>
    <recommendedName>
        <fullName evidence="5">Transducin/WD40 repeat-like superfamily protein</fullName>
    </recommendedName>
</protein>
<proteinExistence type="predicted"/>